<evidence type="ECO:0000313" key="4">
    <source>
        <dbReference type="Proteomes" id="UP000183832"/>
    </source>
</evidence>
<keyword evidence="1" id="KW-0812">Transmembrane</keyword>
<evidence type="ECO:0000313" key="3">
    <source>
        <dbReference type="EMBL" id="CRL04686.1"/>
    </source>
</evidence>
<keyword evidence="4" id="KW-1185">Reference proteome</keyword>
<reference evidence="2 4" key="1">
    <citation type="submission" date="2015-04" db="EMBL/GenBank/DDBJ databases">
        <authorList>
            <person name="Syromyatnikov M.Y."/>
            <person name="Popov V.N."/>
        </authorList>
    </citation>
    <scope>NUCLEOTIDE SEQUENCE [LARGE SCALE GENOMIC DNA]</scope>
</reference>
<organism evidence="2 4">
    <name type="scientific">Clunio marinus</name>
    <dbReference type="NCBI Taxonomy" id="568069"/>
    <lineage>
        <taxon>Eukaryota</taxon>
        <taxon>Metazoa</taxon>
        <taxon>Ecdysozoa</taxon>
        <taxon>Arthropoda</taxon>
        <taxon>Hexapoda</taxon>
        <taxon>Insecta</taxon>
        <taxon>Pterygota</taxon>
        <taxon>Neoptera</taxon>
        <taxon>Endopterygota</taxon>
        <taxon>Diptera</taxon>
        <taxon>Nematocera</taxon>
        <taxon>Chironomoidea</taxon>
        <taxon>Chironomidae</taxon>
        <taxon>Clunio</taxon>
    </lineage>
</organism>
<keyword evidence="1" id="KW-1133">Transmembrane helix</keyword>
<proteinExistence type="predicted"/>
<name>A0A1J1IY76_9DIPT</name>
<accession>A0A1J1IY76</accession>
<protein>
    <submittedName>
        <fullName evidence="2">CLUMA_CG017722, isoform A</fullName>
    </submittedName>
    <submittedName>
        <fullName evidence="3">CLUMA_CG017750, isoform A</fullName>
    </submittedName>
</protein>
<keyword evidence="1" id="KW-0472">Membrane</keyword>
<dbReference type="EMBL" id="CVRI01000063">
    <property type="protein sequence ID" value="CRL04686.1"/>
    <property type="molecule type" value="Genomic_DNA"/>
</dbReference>
<evidence type="ECO:0000313" key="2">
    <source>
        <dbReference type="EMBL" id="CRL04658.1"/>
    </source>
</evidence>
<dbReference type="Proteomes" id="UP000183832">
    <property type="component" value="Unassembled WGS sequence"/>
</dbReference>
<dbReference type="AlphaFoldDB" id="A0A1J1IY76"/>
<sequence length="125" mass="14182">MQLDLAIQDISRRDKILLEMYCMVQLMATKDKERDSCAKRQLLVIIHKMFNGQHWHGKSFLALFQLLVFMASSIVVFLESFTVQPLVSAATASLVLPLLSPSEFTNDIATCESMSRLEKTLNDKS</sequence>
<gene>
    <name evidence="2" type="ORF">CLUMA_CG017722</name>
    <name evidence="3" type="ORF">CLUMA_CG017750</name>
</gene>
<dbReference type="EMBL" id="CVRI01000063">
    <property type="protein sequence ID" value="CRL04658.1"/>
    <property type="molecule type" value="Genomic_DNA"/>
</dbReference>
<evidence type="ECO:0000256" key="1">
    <source>
        <dbReference type="SAM" id="Phobius"/>
    </source>
</evidence>
<feature type="transmembrane region" description="Helical" evidence="1">
    <location>
        <begin position="59"/>
        <end position="78"/>
    </location>
</feature>